<feature type="transmembrane region" description="Helical" evidence="1">
    <location>
        <begin position="20"/>
        <end position="37"/>
    </location>
</feature>
<keyword evidence="1" id="KW-1133">Transmembrane helix</keyword>
<dbReference type="AlphaFoldDB" id="A0A6J7J4W1"/>
<proteinExistence type="predicted"/>
<keyword evidence="1" id="KW-0472">Membrane</keyword>
<name>A0A6J7J4W1_9ZZZZ</name>
<keyword evidence="1" id="KW-0812">Transmembrane</keyword>
<evidence type="ECO:0000256" key="1">
    <source>
        <dbReference type="SAM" id="Phobius"/>
    </source>
</evidence>
<evidence type="ECO:0000313" key="2">
    <source>
        <dbReference type="EMBL" id="CAB4938136.1"/>
    </source>
</evidence>
<dbReference type="EMBL" id="CAFBMK010000219">
    <property type="protein sequence ID" value="CAB4938136.1"/>
    <property type="molecule type" value="Genomic_DNA"/>
</dbReference>
<gene>
    <name evidence="2" type="ORF">UFOPK3564_02778</name>
</gene>
<feature type="transmembrane region" description="Helical" evidence="1">
    <location>
        <begin position="43"/>
        <end position="61"/>
    </location>
</feature>
<protein>
    <submittedName>
        <fullName evidence="2">Unannotated protein</fullName>
    </submittedName>
</protein>
<sequence length="66" mass="6695">MTFVPTGTGLAEAVLTTARSVWLVGPFVAVPVLFAGSPSPPPATVAVFAMVVGASEAMFVVREMTG</sequence>
<accession>A0A6J7J4W1</accession>
<reference evidence="2" key="1">
    <citation type="submission" date="2020-05" db="EMBL/GenBank/DDBJ databases">
        <authorList>
            <person name="Chiriac C."/>
            <person name="Salcher M."/>
            <person name="Ghai R."/>
            <person name="Kavagutti S V."/>
        </authorList>
    </citation>
    <scope>NUCLEOTIDE SEQUENCE</scope>
</reference>
<organism evidence="2">
    <name type="scientific">freshwater metagenome</name>
    <dbReference type="NCBI Taxonomy" id="449393"/>
    <lineage>
        <taxon>unclassified sequences</taxon>
        <taxon>metagenomes</taxon>
        <taxon>ecological metagenomes</taxon>
    </lineage>
</organism>